<sequence length="166" mass="17580">MSAPTNQQLTLRGVAASIFGATLGVYAGANVLVPAVGSGAVWYIGSKLLKPTDPRYLGAMSVLAGHTLWLLAGMALLNQWGLNTIDLIVFGVGALWLWMRPGLKPVVVLTVFELIALVTNASTIASEQLGSDMHKALVVHIALRVAVLVLLWGAWLKARRDVPSGT</sequence>
<name>A0A940Y458_9BURK</name>
<comment type="caution">
    <text evidence="2">The sequence shown here is derived from an EMBL/GenBank/DDBJ whole genome shotgun (WGS) entry which is preliminary data.</text>
</comment>
<keyword evidence="1" id="KW-1133">Transmembrane helix</keyword>
<dbReference type="EMBL" id="JAGQDD010000001">
    <property type="protein sequence ID" value="MBQ0929422.1"/>
    <property type="molecule type" value="Genomic_DNA"/>
</dbReference>
<feature type="transmembrane region" description="Helical" evidence="1">
    <location>
        <begin position="80"/>
        <end position="99"/>
    </location>
</feature>
<keyword evidence="3" id="KW-1185">Reference proteome</keyword>
<keyword evidence="1" id="KW-0472">Membrane</keyword>
<evidence type="ECO:0000256" key="1">
    <source>
        <dbReference type="SAM" id="Phobius"/>
    </source>
</evidence>
<keyword evidence="1" id="KW-0812">Transmembrane</keyword>
<evidence type="ECO:0000313" key="3">
    <source>
        <dbReference type="Proteomes" id="UP000676246"/>
    </source>
</evidence>
<evidence type="ECO:0000313" key="2">
    <source>
        <dbReference type="EMBL" id="MBQ0929422.1"/>
    </source>
</evidence>
<dbReference type="RefSeq" id="WP_210851666.1">
    <property type="nucleotide sequence ID" value="NZ_JAGQDD010000001.1"/>
</dbReference>
<dbReference type="AlphaFoldDB" id="A0A940Y458"/>
<protein>
    <submittedName>
        <fullName evidence="2">Uncharacterized protein</fullName>
    </submittedName>
</protein>
<feature type="transmembrane region" description="Helical" evidence="1">
    <location>
        <begin position="18"/>
        <end position="44"/>
    </location>
</feature>
<reference evidence="2 3" key="1">
    <citation type="submission" date="2021-04" db="EMBL/GenBank/DDBJ databases">
        <title>The genome sequence of Ideonella sp. 3Y2.</title>
        <authorList>
            <person name="Liu Y."/>
        </authorList>
    </citation>
    <scope>NUCLEOTIDE SEQUENCE [LARGE SCALE GENOMIC DNA]</scope>
    <source>
        <strain evidence="2 3">3Y2</strain>
    </source>
</reference>
<organism evidence="2 3">
    <name type="scientific">Ideonella alba</name>
    <dbReference type="NCBI Taxonomy" id="2824118"/>
    <lineage>
        <taxon>Bacteria</taxon>
        <taxon>Pseudomonadati</taxon>
        <taxon>Pseudomonadota</taxon>
        <taxon>Betaproteobacteria</taxon>
        <taxon>Burkholderiales</taxon>
        <taxon>Sphaerotilaceae</taxon>
        <taxon>Ideonella</taxon>
    </lineage>
</organism>
<feature type="transmembrane region" description="Helical" evidence="1">
    <location>
        <begin position="106"/>
        <end position="125"/>
    </location>
</feature>
<gene>
    <name evidence="2" type="ORF">KAK03_02920</name>
</gene>
<feature type="transmembrane region" description="Helical" evidence="1">
    <location>
        <begin position="137"/>
        <end position="156"/>
    </location>
</feature>
<dbReference type="Proteomes" id="UP000676246">
    <property type="component" value="Unassembled WGS sequence"/>
</dbReference>
<accession>A0A940Y458</accession>
<proteinExistence type="predicted"/>